<evidence type="ECO:0000256" key="2">
    <source>
        <dbReference type="ARBA" id="ARBA00022741"/>
    </source>
</evidence>
<dbReference type="InterPro" id="IPR027417">
    <property type="entry name" value="P-loop_NTPase"/>
</dbReference>
<dbReference type="Pfam" id="PF00271">
    <property type="entry name" value="Helicase_C"/>
    <property type="match status" value="1"/>
</dbReference>
<protein>
    <recommendedName>
        <fullName evidence="5">DNA 3'-5' helicase</fullName>
        <ecNumber evidence="5">5.6.2.4</ecNumber>
    </recommendedName>
</protein>
<sequence>MIHTLLYNLVAIPADGSDLNQWKCPLVCWLAVSGLRDGGRFMPAYDYTRVLAKWEYQLRNLHLYQAIQRATEYEDNLLGSVRHQCSTYLVDGSMTPWNSLRDHQRYASSLVLRQAAPAKIDWSDDMSKISCLGTTLELSRLRTGLQKICSSVESRMEKLCNGNLLPISVPADLTEDLTDIRPGFSWLKQGPFMEPKLGLLEVLFTHPDYSLATVDQFGVFRWKHQGLRKLRGDIAALTEELAVLCFMTPAPPPRGTEFVDTRLSNAQIPRNVHKSFGTWFIHQRTKTSSLTESLSWVPTLCPDLRITSAHMGVGLSLHIWRHIAVSLMREFIPPTSIQDNFGDKTMNHNTNMARRIYAREVGHLPSLTTDAMLESRRFCEMWHDVLGVGKSPCPVPLRATNYQQHAHLTGNHPAAPAAPAVDVAQLTALVSASVNTSFEALKVHLEDLIQKAVVNGVSVAMRSLSQEGPPLRQPPVPQFTPRPRPYSPGLPDSSASKPANTSELTYSVDQRDPFKPSSDEEQETQGSMEVDSQPLSSAPSYLQYSTPVHYDAPNPMSIARDLLRQGLNNPHASFISHAQYELVACSLARDRNVIGILPTGGGKSMCYELPALLYQDQLSIVFVPFVSLIQDQIRRASERGVKAAKFSQSSDPAKDLQILFVSWEHAADRRLQNFIQSNEQRIHRLVIDEAHQILTAGGQFRPKLKQIDVLRTVSLPKIYLSATISPDHHQKDFIESIGMNAGSVKVIRAPTGRRELQYHQYKFQKADHILAFVHRFTYQSYLTGIVRSDSRVIIFCRQVADAETISKSLGCLKYYGSLGQDERTETQTKWMAGATSAHRCIAATSAFVHGIDAPYVDLIIF</sequence>
<dbReference type="Gene3D" id="3.40.50.300">
    <property type="entry name" value="P-loop containing nucleotide triphosphate hydrolases"/>
    <property type="match status" value="2"/>
</dbReference>
<dbReference type="PROSITE" id="PS51194">
    <property type="entry name" value="HELICASE_CTER"/>
    <property type="match status" value="1"/>
</dbReference>
<evidence type="ECO:0000256" key="5">
    <source>
        <dbReference type="ARBA" id="ARBA00034808"/>
    </source>
</evidence>
<feature type="compositionally biased region" description="Pro residues" evidence="6">
    <location>
        <begin position="471"/>
        <end position="488"/>
    </location>
</feature>
<dbReference type="SMART" id="SM00487">
    <property type="entry name" value="DEXDc"/>
    <property type="match status" value="1"/>
</dbReference>
<dbReference type="Proteomes" id="UP000814176">
    <property type="component" value="Unassembled WGS sequence"/>
</dbReference>
<comment type="catalytic activity">
    <reaction evidence="4">
        <text>Couples ATP hydrolysis with the unwinding of duplex DNA by translocating in the 3'-5' direction.</text>
        <dbReference type="EC" id="5.6.2.4"/>
    </reaction>
</comment>
<dbReference type="PANTHER" id="PTHR13710">
    <property type="entry name" value="DNA HELICASE RECQ FAMILY MEMBER"/>
    <property type="match status" value="1"/>
</dbReference>
<evidence type="ECO:0000256" key="4">
    <source>
        <dbReference type="ARBA" id="ARBA00034617"/>
    </source>
</evidence>
<comment type="similarity">
    <text evidence="1">Belongs to the helicase family. RecQ subfamily.</text>
</comment>
<dbReference type="InterPro" id="IPR014001">
    <property type="entry name" value="Helicase_ATP-bd"/>
</dbReference>
<evidence type="ECO:0000256" key="3">
    <source>
        <dbReference type="ARBA" id="ARBA00022840"/>
    </source>
</evidence>
<evidence type="ECO:0000313" key="9">
    <source>
        <dbReference type="EMBL" id="KAH9833103.1"/>
    </source>
</evidence>
<reference evidence="9 10" key="1">
    <citation type="journal article" date="2021" name="Environ. Microbiol.">
        <title>Gene family expansions and transcriptome signatures uncover fungal adaptations to wood decay.</title>
        <authorList>
            <person name="Hage H."/>
            <person name="Miyauchi S."/>
            <person name="Viragh M."/>
            <person name="Drula E."/>
            <person name="Min B."/>
            <person name="Chaduli D."/>
            <person name="Navarro D."/>
            <person name="Favel A."/>
            <person name="Norest M."/>
            <person name="Lesage-Meessen L."/>
            <person name="Balint B."/>
            <person name="Merenyi Z."/>
            <person name="de Eugenio L."/>
            <person name="Morin E."/>
            <person name="Martinez A.T."/>
            <person name="Baldrian P."/>
            <person name="Stursova M."/>
            <person name="Martinez M.J."/>
            <person name="Novotny C."/>
            <person name="Magnuson J.K."/>
            <person name="Spatafora J.W."/>
            <person name="Maurice S."/>
            <person name="Pangilinan J."/>
            <person name="Andreopoulos W."/>
            <person name="LaButti K."/>
            <person name="Hundley H."/>
            <person name="Na H."/>
            <person name="Kuo A."/>
            <person name="Barry K."/>
            <person name="Lipzen A."/>
            <person name="Henrissat B."/>
            <person name="Riley R."/>
            <person name="Ahrendt S."/>
            <person name="Nagy L.G."/>
            <person name="Grigoriev I.V."/>
            <person name="Martin F."/>
            <person name="Rosso M.N."/>
        </authorList>
    </citation>
    <scope>NUCLEOTIDE SEQUENCE [LARGE SCALE GENOMIC DNA]</scope>
    <source>
        <strain evidence="9 10">CIRM-BRFM 1785</strain>
    </source>
</reference>
<keyword evidence="10" id="KW-1185">Reference proteome</keyword>
<comment type="caution">
    <text evidence="9">The sequence shown here is derived from an EMBL/GenBank/DDBJ whole genome shotgun (WGS) entry which is preliminary data.</text>
</comment>
<feature type="domain" description="Helicase ATP-binding" evidence="7">
    <location>
        <begin position="584"/>
        <end position="727"/>
    </location>
</feature>
<evidence type="ECO:0000259" key="7">
    <source>
        <dbReference type="PROSITE" id="PS51192"/>
    </source>
</evidence>
<dbReference type="EMBL" id="JADCUA010000019">
    <property type="protein sequence ID" value="KAH9833103.1"/>
    <property type="molecule type" value="Genomic_DNA"/>
</dbReference>
<dbReference type="PROSITE" id="PS51192">
    <property type="entry name" value="HELICASE_ATP_BIND_1"/>
    <property type="match status" value="1"/>
</dbReference>
<feature type="region of interest" description="Disordered" evidence="6">
    <location>
        <begin position="465"/>
        <end position="538"/>
    </location>
</feature>
<dbReference type="SUPFAM" id="SSF52540">
    <property type="entry name" value="P-loop containing nucleoside triphosphate hydrolases"/>
    <property type="match status" value="1"/>
</dbReference>
<dbReference type="PANTHER" id="PTHR13710:SF149">
    <property type="entry name" value="ATP-DEPENDENT DNA HELICASE TLH2"/>
    <property type="match status" value="1"/>
</dbReference>
<proteinExistence type="inferred from homology"/>
<dbReference type="EC" id="5.6.2.4" evidence="5"/>
<dbReference type="Pfam" id="PF00270">
    <property type="entry name" value="DEAD"/>
    <property type="match status" value="1"/>
</dbReference>
<evidence type="ECO:0000256" key="1">
    <source>
        <dbReference type="ARBA" id="ARBA00005446"/>
    </source>
</evidence>
<feature type="compositionally biased region" description="Basic and acidic residues" evidence="6">
    <location>
        <begin position="509"/>
        <end position="518"/>
    </location>
</feature>
<organism evidence="9 10">
    <name type="scientific">Rhodofomes roseus</name>
    <dbReference type="NCBI Taxonomy" id="34475"/>
    <lineage>
        <taxon>Eukaryota</taxon>
        <taxon>Fungi</taxon>
        <taxon>Dikarya</taxon>
        <taxon>Basidiomycota</taxon>
        <taxon>Agaricomycotina</taxon>
        <taxon>Agaricomycetes</taxon>
        <taxon>Polyporales</taxon>
        <taxon>Rhodofomes</taxon>
    </lineage>
</organism>
<keyword evidence="3" id="KW-0067">ATP-binding</keyword>
<keyword evidence="2" id="KW-0547">Nucleotide-binding</keyword>
<gene>
    <name evidence="9" type="ORF">C8Q71DRAFT_713220</name>
</gene>
<feature type="compositionally biased region" description="Polar residues" evidence="6">
    <location>
        <begin position="493"/>
        <end position="508"/>
    </location>
</feature>
<evidence type="ECO:0000313" key="10">
    <source>
        <dbReference type="Proteomes" id="UP000814176"/>
    </source>
</evidence>
<dbReference type="GeneID" id="72001636"/>
<name>A0ABQ8K7I6_9APHY</name>
<dbReference type="InterPro" id="IPR011545">
    <property type="entry name" value="DEAD/DEAH_box_helicase_dom"/>
</dbReference>
<feature type="domain" description="Helicase C-terminal" evidence="8">
    <location>
        <begin position="777"/>
        <end position="861"/>
    </location>
</feature>
<dbReference type="RefSeq" id="XP_047775869.1">
    <property type="nucleotide sequence ID" value="XM_047920904.1"/>
</dbReference>
<feature type="non-terminal residue" evidence="9">
    <location>
        <position position="861"/>
    </location>
</feature>
<evidence type="ECO:0000256" key="6">
    <source>
        <dbReference type="SAM" id="MobiDB-lite"/>
    </source>
</evidence>
<dbReference type="InterPro" id="IPR001650">
    <property type="entry name" value="Helicase_C-like"/>
</dbReference>
<evidence type="ECO:0000259" key="8">
    <source>
        <dbReference type="PROSITE" id="PS51194"/>
    </source>
</evidence>
<accession>A0ABQ8K7I6</accession>